<dbReference type="OrthoDB" id="10444at2157"/>
<comment type="caution">
    <text evidence="2">The sequence shown here is derived from an EMBL/GenBank/DDBJ whole genome shotgun (WGS) entry which is preliminary data.</text>
</comment>
<dbReference type="AlphaFoldDB" id="A0A3R9RKS9"/>
<evidence type="ECO:0000313" key="2">
    <source>
        <dbReference type="EMBL" id="RSN72490.1"/>
    </source>
</evidence>
<accession>A0A3R9RKS9</accession>
<dbReference type="InterPro" id="IPR011604">
    <property type="entry name" value="PDDEXK-like_dom_sf"/>
</dbReference>
<evidence type="ECO:0000313" key="3">
    <source>
        <dbReference type="Proteomes" id="UP000277582"/>
    </source>
</evidence>
<organism evidence="2 3">
    <name type="scientific">Candidatus Methanodesulfokora washburnensis</name>
    <dbReference type="NCBI Taxonomy" id="2478471"/>
    <lineage>
        <taxon>Archaea</taxon>
        <taxon>Thermoproteota</taxon>
        <taxon>Candidatus Korarchaeia</taxon>
        <taxon>Candidatus Korarchaeia incertae sedis</taxon>
        <taxon>Candidatus Methanodesulfokora</taxon>
    </lineage>
</organism>
<sequence>MTIREGISKGSDLVERAISFSRRFGRIEGVDPEPIIRWAVKIGGIIDKVCFSWLIWEKRKRKSLCKPCFLGVKSLVDWNFCPRKTFLDTTNESGYYMRYIDIKGNFLLIRGDLNDKERGLVKCILYFINDVADGIAAVPAMREDKGQEFMRGLKNVLGWIDKNYPSPKDFIGALLDAVRKISEFPDLTQDDFELLLKEEKKKERGGSLTDEEIKLLAEAWSENEDQERGWISEHRFAEDYPTIGLYKAWGNHVIVGVPDGIADSFIYEYKDTRSEKNLKYVVRDASLQADIYSVLLPRRKKRIHIHIAETGDMRIIEEETNPEKAKEHVDMVLKAIDEGEIPQKPSGKRCSVCSDREICDRAIAKIVREWQISEKENLTSKVTERYS</sequence>
<feature type="domain" description="PD-(D/E)XK endonuclease-like" evidence="1">
    <location>
        <begin position="206"/>
        <end position="360"/>
    </location>
</feature>
<reference evidence="2 3" key="1">
    <citation type="submission" date="2018-10" db="EMBL/GenBank/DDBJ databases">
        <title>Co-occurring genomic capacity for anaerobic methane metabolism and dissimilatory sulfite reduction discovered in the Korarchaeota.</title>
        <authorList>
            <person name="Mckay L.J."/>
            <person name="Dlakic M."/>
            <person name="Fields M.W."/>
            <person name="Delmont T.O."/>
            <person name="Eren A.M."/>
            <person name="Jay Z.J."/>
            <person name="Klingelsmith K.B."/>
            <person name="Rusch D.B."/>
            <person name="Inskeep W.P."/>
        </authorList>
    </citation>
    <scope>NUCLEOTIDE SEQUENCE [LARGE SCALE GENOMIC DNA]</scope>
    <source>
        <strain evidence="2 3">MDKW</strain>
    </source>
</reference>
<keyword evidence="3" id="KW-1185">Reference proteome</keyword>
<name>A0A3R9RKS9_9CREN</name>
<dbReference type="RefSeq" id="WP_125672503.1">
    <property type="nucleotide sequence ID" value="NZ_RCOS01000151.1"/>
</dbReference>
<dbReference type="Pfam" id="PF12705">
    <property type="entry name" value="PDDEXK_1"/>
    <property type="match status" value="1"/>
</dbReference>
<dbReference type="EMBL" id="RCOS01000151">
    <property type="protein sequence ID" value="RSN72490.1"/>
    <property type="molecule type" value="Genomic_DNA"/>
</dbReference>
<gene>
    <name evidence="2" type="ORF">D6D85_13655</name>
</gene>
<dbReference type="Proteomes" id="UP000277582">
    <property type="component" value="Unassembled WGS sequence"/>
</dbReference>
<proteinExistence type="predicted"/>
<protein>
    <recommendedName>
        <fullName evidence="1">PD-(D/E)XK endonuclease-like domain-containing protein</fullName>
    </recommendedName>
</protein>
<dbReference type="InterPro" id="IPR038726">
    <property type="entry name" value="PDDEXK_AddAB-type"/>
</dbReference>
<evidence type="ECO:0000259" key="1">
    <source>
        <dbReference type="Pfam" id="PF12705"/>
    </source>
</evidence>
<dbReference type="Gene3D" id="3.90.320.10">
    <property type="match status" value="1"/>
</dbReference>